<dbReference type="EMBL" id="KX528687">
    <property type="protein sequence ID" value="APC57254.1"/>
    <property type="molecule type" value="Genomic_DNA"/>
</dbReference>
<proteinExistence type="predicted"/>
<feature type="transmembrane region" description="Helical" evidence="7">
    <location>
        <begin position="339"/>
        <end position="358"/>
    </location>
</feature>
<evidence type="ECO:0000256" key="7">
    <source>
        <dbReference type="SAM" id="Phobius"/>
    </source>
</evidence>
<feature type="transmembrane region" description="Helical" evidence="7">
    <location>
        <begin position="364"/>
        <end position="389"/>
    </location>
</feature>
<dbReference type="InterPro" id="IPR020846">
    <property type="entry name" value="MFS_dom"/>
</dbReference>
<dbReference type="PANTHER" id="PTHR43266:SF2">
    <property type="entry name" value="MAJOR FACILITATOR SUPERFAMILY (MFS) PROFILE DOMAIN-CONTAINING PROTEIN"/>
    <property type="match status" value="1"/>
</dbReference>
<feature type="transmembrane region" description="Helical" evidence="7">
    <location>
        <begin position="306"/>
        <end position="327"/>
    </location>
</feature>
<keyword evidence="2" id="KW-0813">Transport</keyword>
<dbReference type="GO" id="GO:0022857">
    <property type="term" value="F:transmembrane transporter activity"/>
    <property type="evidence" value="ECO:0007669"/>
    <property type="project" value="InterPro"/>
</dbReference>
<evidence type="ECO:0000259" key="8">
    <source>
        <dbReference type="PROSITE" id="PS50850"/>
    </source>
</evidence>
<keyword evidence="4 7" id="KW-0812">Transmembrane</keyword>
<accession>A0A1J0HRV9</accession>
<dbReference type="SUPFAM" id="SSF103473">
    <property type="entry name" value="MFS general substrate transporter"/>
    <property type="match status" value="1"/>
</dbReference>
<evidence type="ECO:0000256" key="6">
    <source>
        <dbReference type="ARBA" id="ARBA00023136"/>
    </source>
</evidence>
<keyword evidence="9" id="KW-0614">Plasmid</keyword>
<dbReference type="Gene3D" id="1.20.1250.20">
    <property type="entry name" value="MFS general substrate transporter like domains"/>
    <property type="match status" value="2"/>
</dbReference>
<dbReference type="Pfam" id="PF07690">
    <property type="entry name" value="MFS_1"/>
    <property type="match status" value="1"/>
</dbReference>
<dbReference type="RefSeq" id="WP_171265355.1">
    <property type="nucleotide sequence ID" value="NZ_CP083572.1"/>
</dbReference>
<comment type="subcellular location">
    <subcellularLocation>
        <location evidence="1">Cell membrane</location>
        <topology evidence="1">Multi-pass membrane protein</topology>
    </subcellularLocation>
</comment>
<feature type="transmembrane region" description="Helical" evidence="7">
    <location>
        <begin position="12"/>
        <end position="36"/>
    </location>
</feature>
<keyword evidence="6 7" id="KW-0472">Membrane</keyword>
<keyword evidence="5 7" id="KW-1133">Transmembrane helix</keyword>
<feature type="transmembrane region" description="Helical" evidence="7">
    <location>
        <begin position="217"/>
        <end position="238"/>
    </location>
</feature>
<sequence length="435" mass="48063">MLEVLKNTTYRHLFLAQVIALIGTGLITIALALQAYDIAKEQAAQVLGIALAIKMIAYISVAPIASAFAERLPRKKVLVGLDVIRALTALCLPFVTQIWQIYILIFILQSASAAFTPTFQAMIPDVLPIEEEYTNALSLSRLAYDLENIISPMLAGLLLTVMSYHNLFLGTVVGFIGSALFVVSAKLPNAKMPEFIGVYNRIEQGAKIYFRTPRLKALLALNLAIASASAVVIVNTVVLVQTTFGLTEKATTWAFGLFGLGSMLAAFALPKILDKLNDRAVMLSGTVVLVVGLLSGYFISTYAWLLALWFILGIGYSVSQTPTGRLIRKSASSENRAALFAAQFAFSHACWLITYPLVGWLSTYFGTLITFVPMAFIALVSMVVAFVTWPRKDDLVLEHTHPDLPQDHEHLLQHNHKGKHEHEFMIDRYHQHWPK</sequence>
<dbReference type="InterPro" id="IPR011701">
    <property type="entry name" value="MFS"/>
</dbReference>
<reference evidence="9" key="1">
    <citation type="journal article" date="2016" name="Biomed. Res. Int.">
        <title>Resistance of Permafrost and Modern Acinetobacter lwoffii Strains to Heavy Metals and Arsenic Revealed by Genome Analysis.</title>
        <authorList>
            <person name="Mindlin S."/>
            <person name="Petrenko A."/>
            <person name="Kurakov A."/>
            <person name="Beletsky A."/>
            <person name="Mardanov A."/>
            <person name="Petrova M."/>
        </authorList>
    </citation>
    <scope>NUCLEOTIDE SEQUENCE</scope>
    <source>
        <strain evidence="9">ED9-5a</strain>
        <plasmid evidence="9">pALWED3.1</plasmid>
    </source>
</reference>
<protein>
    <submittedName>
        <fullName evidence="9">MFS transporter NRE family (Nickel resistance protein)</fullName>
    </submittedName>
</protein>
<gene>
    <name evidence="9" type="ORF">ABAC_0004</name>
</gene>
<organism evidence="9">
    <name type="scientific">Acinetobacter lwoffii</name>
    <dbReference type="NCBI Taxonomy" id="28090"/>
    <lineage>
        <taxon>Bacteria</taxon>
        <taxon>Pseudomonadati</taxon>
        <taxon>Pseudomonadota</taxon>
        <taxon>Gammaproteobacteria</taxon>
        <taxon>Moraxellales</taxon>
        <taxon>Moraxellaceae</taxon>
        <taxon>Acinetobacter</taxon>
    </lineage>
</organism>
<evidence type="ECO:0000256" key="2">
    <source>
        <dbReference type="ARBA" id="ARBA00022448"/>
    </source>
</evidence>
<evidence type="ECO:0000313" key="9">
    <source>
        <dbReference type="EMBL" id="APC57254.1"/>
    </source>
</evidence>
<evidence type="ECO:0000256" key="5">
    <source>
        <dbReference type="ARBA" id="ARBA00022989"/>
    </source>
</evidence>
<keyword evidence="3" id="KW-1003">Cell membrane</keyword>
<geneLocation type="plasmid" evidence="9">
    <name>pALWED3.1</name>
</geneLocation>
<name>A0A1J0HRV9_ACILW</name>
<evidence type="ECO:0000256" key="4">
    <source>
        <dbReference type="ARBA" id="ARBA00022692"/>
    </source>
</evidence>
<evidence type="ECO:0000256" key="3">
    <source>
        <dbReference type="ARBA" id="ARBA00022475"/>
    </source>
</evidence>
<dbReference type="InterPro" id="IPR036259">
    <property type="entry name" value="MFS_trans_sf"/>
</dbReference>
<evidence type="ECO:0000256" key="1">
    <source>
        <dbReference type="ARBA" id="ARBA00004651"/>
    </source>
</evidence>
<feature type="transmembrane region" description="Helical" evidence="7">
    <location>
        <begin position="281"/>
        <end position="300"/>
    </location>
</feature>
<dbReference type="PANTHER" id="PTHR43266">
    <property type="entry name" value="MACROLIDE-EFFLUX PROTEIN"/>
    <property type="match status" value="1"/>
</dbReference>
<dbReference type="GO" id="GO:0005886">
    <property type="term" value="C:plasma membrane"/>
    <property type="evidence" value="ECO:0007669"/>
    <property type="project" value="UniProtKB-SubCell"/>
</dbReference>
<dbReference type="AlphaFoldDB" id="A0A1J0HRV9"/>
<dbReference type="CDD" id="cd06173">
    <property type="entry name" value="MFS_MefA_like"/>
    <property type="match status" value="1"/>
</dbReference>
<dbReference type="PROSITE" id="PS50850">
    <property type="entry name" value="MFS"/>
    <property type="match status" value="1"/>
</dbReference>
<feature type="domain" description="Major facilitator superfamily (MFS) profile" evidence="8">
    <location>
        <begin position="9"/>
        <end position="393"/>
    </location>
</feature>
<feature type="transmembrane region" description="Helical" evidence="7">
    <location>
        <begin position="167"/>
        <end position="185"/>
    </location>
</feature>
<feature type="transmembrane region" description="Helical" evidence="7">
    <location>
        <begin position="250"/>
        <end position="269"/>
    </location>
</feature>
<feature type="transmembrane region" description="Helical" evidence="7">
    <location>
        <begin position="42"/>
        <end position="65"/>
    </location>
</feature>